<feature type="compositionally biased region" description="Pro residues" evidence="1">
    <location>
        <begin position="393"/>
        <end position="408"/>
    </location>
</feature>
<feature type="region of interest" description="Disordered" evidence="1">
    <location>
        <begin position="153"/>
        <end position="179"/>
    </location>
</feature>
<name>A0A0F2LV96_SPOSC</name>
<feature type="region of interest" description="Disordered" evidence="1">
    <location>
        <begin position="379"/>
        <end position="463"/>
    </location>
</feature>
<feature type="compositionally biased region" description="Basic and acidic residues" evidence="1">
    <location>
        <begin position="431"/>
        <end position="445"/>
    </location>
</feature>
<dbReference type="GeneID" id="27663225"/>
<accession>A0A0F2LV96</accession>
<dbReference type="VEuPathDB" id="FungiDB:SPSK_01017"/>
<proteinExistence type="predicted"/>
<dbReference type="GO" id="GO:0005737">
    <property type="term" value="C:cytoplasm"/>
    <property type="evidence" value="ECO:0007669"/>
    <property type="project" value="TreeGrafter"/>
</dbReference>
<feature type="compositionally biased region" description="Polar residues" evidence="1">
    <location>
        <begin position="295"/>
        <end position="311"/>
    </location>
</feature>
<dbReference type="PANTHER" id="PTHR28307:SF1">
    <property type="entry name" value="PAL1 CELL MORPHOLOGY PROTEIN"/>
    <property type="match status" value="1"/>
</dbReference>
<feature type="compositionally biased region" description="Basic and acidic residues" evidence="1">
    <location>
        <begin position="615"/>
        <end position="626"/>
    </location>
</feature>
<feature type="compositionally biased region" description="Basic residues" evidence="1">
    <location>
        <begin position="446"/>
        <end position="457"/>
    </location>
</feature>
<dbReference type="RefSeq" id="XP_016584063.1">
    <property type="nucleotide sequence ID" value="XM_016727948.1"/>
</dbReference>
<feature type="compositionally biased region" description="Basic residues" evidence="1">
    <location>
        <begin position="218"/>
        <end position="230"/>
    </location>
</feature>
<feature type="compositionally biased region" description="Polar residues" evidence="1">
    <location>
        <begin position="261"/>
        <end position="285"/>
    </location>
</feature>
<dbReference type="OrthoDB" id="5389892at2759"/>
<dbReference type="EMBL" id="AXCR01000011">
    <property type="protein sequence ID" value="KJR81387.1"/>
    <property type="molecule type" value="Genomic_DNA"/>
</dbReference>
<feature type="region of interest" description="Disordered" evidence="1">
    <location>
        <begin position="195"/>
        <end position="232"/>
    </location>
</feature>
<dbReference type="PANTHER" id="PTHR28307">
    <property type="entry name" value="PROTEIN PAL1"/>
    <property type="match status" value="1"/>
</dbReference>
<dbReference type="AlphaFoldDB" id="A0A0F2LV96"/>
<protein>
    <submittedName>
        <fullName evidence="2">Uncharacterized protein</fullName>
    </submittedName>
</protein>
<feature type="region of interest" description="Disordered" evidence="1">
    <location>
        <begin position="250"/>
        <end position="363"/>
    </location>
</feature>
<dbReference type="KEGG" id="ssck:SPSK_01017"/>
<comment type="caution">
    <text evidence="2">The sequence shown here is derived from an EMBL/GenBank/DDBJ whole genome shotgun (WGS) entry which is preliminary data.</text>
</comment>
<dbReference type="Proteomes" id="UP000033710">
    <property type="component" value="Unassembled WGS sequence"/>
</dbReference>
<feature type="compositionally biased region" description="Low complexity" evidence="1">
    <location>
        <begin position="675"/>
        <end position="689"/>
    </location>
</feature>
<evidence type="ECO:0000313" key="3">
    <source>
        <dbReference type="Proteomes" id="UP000033710"/>
    </source>
</evidence>
<gene>
    <name evidence="2" type="ORF">SPSK_01017</name>
</gene>
<evidence type="ECO:0000313" key="2">
    <source>
        <dbReference type="EMBL" id="KJR81387.1"/>
    </source>
</evidence>
<dbReference type="InterPro" id="IPR013226">
    <property type="entry name" value="Pal1"/>
</dbReference>
<evidence type="ECO:0000256" key="1">
    <source>
        <dbReference type="SAM" id="MobiDB-lite"/>
    </source>
</evidence>
<sequence length="703" mass="77715">MGKTKKEKEDKEWWSPSSQLHEADDGFASLDTAFRHTFDGNLTSWLSIRVARNAGMPWDPIRTTGHLAATNLGTFSAFSRASSTARQNIDACLADPIALGIKPVPKNNLRHTRIRNAVSVDTQTDSETHAQCLSLTHPPLRRKLCQTATGLGLRNSETTAPEPSQLDGPGSSFFNPRRSLSLNCKPKEVPLHILQRRHSGYPTPPDSSSPTRSTFQIHHPKPFSPGRRHSYLPPADWAPADVVLTRSQSLNTHAQRPPTLARSQSLNPNAQQLPNFETSASQRQQLPIRRKPVRSDTQNSTATTVSVSVQNLKPVPPPKNHELPPPPPPKPATSARLQKARSSPRPNNLKVGRKPPQTHRTQGTAEIIGEVFADRTSNYVNRPLLSPTQTVRPPTPPKARQPTSPPLPLRRTGSFLRRITGTMSHQSPEMSKPKPTEERERERRSSSSRKHRSRHSRPYADTIDSLDRVGGVVYHHEGPYDATLAAVNRNKKKSPLEAVKDSNNEALKATPREYIQDSLSKHVPLQGTSNIPSGMPDRNGNVLHYEEGADLMREPDAPGGAYRRYDFLQYHPDDLKGKGEPSYSIEKAMKENNGKLRKHSSSLSHGAPPSMVFEMESRSGRRRGDGAQEPLLSSKGRATESTRRRSFSHASEAGPSAWRSGADLDSADPNRLAVSNDGSGLSRSGSNRLTDGIKRRFGSLRRK</sequence>
<dbReference type="Pfam" id="PF08316">
    <property type="entry name" value="Pal1"/>
    <property type="match status" value="1"/>
</dbReference>
<feature type="compositionally biased region" description="Polar residues" evidence="1">
    <location>
        <begin position="379"/>
        <end position="392"/>
    </location>
</feature>
<feature type="region of interest" description="Disordered" evidence="1">
    <location>
        <begin position="573"/>
        <end position="703"/>
    </location>
</feature>
<reference evidence="2 3" key="1">
    <citation type="journal article" date="2014" name="BMC Genomics">
        <title>Comparative genomics of the major fungal agents of human and animal Sporotrichosis: Sporothrix schenckii and Sporothrix brasiliensis.</title>
        <authorList>
            <person name="Teixeira M.M."/>
            <person name="de Almeida L.G."/>
            <person name="Kubitschek-Barreira P."/>
            <person name="Alves F.L."/>
            <person name="Kioshima E.S."/>
            <person name="Abadio A.K."/>
            <person name="Fernandes L."/>
            <person name="Derengowski L.S."/>
            <person name="Ferreira K.S."/>
            <person name="Souza R.C."/>
            <person name="Ruiz J.C."/>
            <person name="de Andrade N.C."/>
            <person name="Paes H.C."/>
            <person name="Nicola A.M."/>
            <person name="Albuquerque P."/>
            <person name="Gerber A.L."/>
            <person name="Martins V.P."/>
            <person name="Peconick L.D."/>
            <person name="Neto A.V."/>
            <person name="Chaucanez C.B."/>
            <person name="Silva P.A."/>
            <person name="Cunha O.L."/>
            <person name="de Oliveira F.F."/>
            <person name="dos Santos T.C."/>
            <person name="Barros A.L."/>
            <person name="Soares M.A."/>
            <person name="de Oliveira L.M."/>
            <person name="Marini M.M."/>
            <person name="Villalobos-Duno H."/>
            <person name="Cunha M.M."/>
            <person name="de Hoog S."/>
            <person name="da Silveira J.F."/>
            <person name="Henrissat B."/>
            <person name="Nino-Vega G.A."/>
            <person name="Cisalpino P.S."/>
            <person name="Mora-Montes H.M."/>
            <person name="Almeida S.R."/>
            <person name="Stajich J.E."/>
            <person name="Lopes-Bezerra L.M."/>
            <person name="Vasconcelos A.T."/>
            <person name="Felipe M.S."/>
        </authorList>
    </citation>
    <scope>NUCLEOTIDE SEQUENCE [LARGE SCALE GENOMIC DNA]</scope>
    <source>
        <strain evidence="2 3">1099-18</strain>
    </source>
</reference>
<reference evidence="2 3" key="2">
    <citation type="journal article" date="2015" name="Eukaryot. Cell">
        <title>Asexual propagation of a virulent clone complex in a human and feline outbreak of sporotrichosis.</title>
        <authorList>
            <person name="Teixeira Mde M."/>
            <person name="Rodrigues A.M."/>
            <person name="Tsui C.K."/>
            <person name="de Almeida L.G."/>
            <person name="Van Diepeningen A.D."/>
            <person name="van den Ende B.G."/>
            <person name="Fernandes G.F."/>
            <person name="Kano R."/>
            <person name="Hamelin R.C."/>
            <person name="Lopes-Bezerra L.M."/>
            <person name="Vasconcelos A.T."/>
            <person name="de Hoog S."/>
            <person name="de Camargo Z.P."/>
            <person name="Felipe M.S."/>
        </authorList>
    </citation>
    <scope>NUCLEOTIDE SEQUENCE [LARGE SCALE GENOMIC DNA]</scope>
    <source>
        <strain evidence="2 3">1099-18</strain>
    </source>
</reference>
<organism evidence="2 3">
    <name type="scientific">Sporothrix schenckii 1099-18</name>
    <dbReference type="NCBI Taxonomy" id="1397361"/>
    <lineage>
        <taxon>Eukaryota</taxon>
        <taxon>Fungi</taxon>
        <taxon>Dikarya</taxon>
        <taxon>Ascomycota</taxon>
        <taxon>Pezizomycotina</taxon>
        <taxon>Sordariomycetes</taxon>
        <taxon>Sordariomycetidae</taxon>
        <taxon>Ophiostomatales</taxon>
        <taxon>Ophiostomataceae</taxon>
        <taxon>Sporothrix</taxon>
    </lineage>
</organism>
<feature type="compositionally biased region" description="Pro residues" evidence="1">
    <location>
        <begin position="314"/>
        <end position="331"/>
    </location>
</feature>